<name>A0A6G1ZD97_9BACT</name>
<dbReference type="Pfam" id="PF13004">
    <property type="entry name" value="BACON"/>
    <property type="match status" value="2"/>
</dbReference>
<evidence type="ECO:0000313" key="4">
    <source>
        <dbReference type="EMBL" id="MRY11850.1"/>
    </source>
</evidence>
<dbReference type="Pfam" id="PF16249">
    <property type="entry name" value="DUF4906"/>
    <property type="match status" value="1"/>
</dbReference>
<comment type="caution">
    <text evidence="4">The sequence shown here is derived from an EMBL/GenBank/DDBJ whole genome shotgun (WGS) entry which is preliminary data.</text>
</comment>
<dbReference type="InterPro" id="IPR032594">
    <property type="entry name" value="DUF4906"/>
</dbReference>
<organism evidence="4">
    <name type="scientific">Parabacteroides goldsteinii</name>
    <dbReference type="NCBI Taxonomy" id="328812"/>
    <lineage>
        <taxon>Bacteria</taxon>
        <taxon>Pseudomonadati</taxon>
        <taxon>Bacteroidota</taxon>
        <taxon>Bacteroidia</taxon>
        <taxon>Bacteroidales</taxon>
        <taxon>Tannerellaceae</taxon>
        <taxon>Parabacteroides</taxon>
    </lineage>
</organism>
<evidence type="ECO:0000259" key="3">
    <source>
        <dbReference type="Pfam" id="PF19190"/>
    </source>
</evidence>
<dbReference type="RefSeq" id="WP_010803245.1">
    <property type="nucleotide sequence ID" value="NZ_CAJSYT010000009.1"/>
</dbReference>
<dbReference type="PROSITE" id="PS51257">
    <property type="entry name" value="PROKAR_LIPOPROTEIN"/>
    <property type="match status" value="1"/>
</dbReference>
<evidence type="ECO:0000259" key="1">
    <source>
        <dbReference type="Pfam" id="PF13004"/>
    </source>
</evidence>
<dbReference type="CDD" id="cd14948">
    <property type="entry name" value="BACON"/>
    <property type="match status" value="1"/>
</dbReference>
<feature type="domain" description="BACON" evidence="1">
    <location>
        <begin position="680"/>
        <end position="742"/>
    </location>
</feature>
<reference evidence="4" key="1">
    <citation type="journal article" date="2019" name="Nat. Med.">
        <title>A library of human gut bacterial isolates paired with longitudinal multiomics data enables mechanistic microbiome research.</title>
        <authorList>
            <person name="Poyet M."/>
            <person name="Groussin M."/>
            <person name="Gibbons S.M."/>
            <person name="Avila-Pacheco J."/>
            <person name="Jiang X."/>
            <person name="Kearney S.M."/>
            <person name="Perrotta A.R."/>
            <person name="Berdy B."/>
            <person name="Zhao S."/>
            <person name="Lieberman T.D."/>
            <person name="Swanson P.K."/>
            <person name="Smith M."/>
            <person name="Roesemann S."/>
            <person name="Alexander J.E."/>
            <person name="Rich S.A."/>
            <person name="Livny J."/>
            <person name="Vlamakis H."/>
            <person name="Clish C."/>
            <person name="Bullock K."/>
            <person name="Deik A."/>
            <person name="Scott J."/>
            <person name="Pierce K.A."/>
            <person name="Xavier R.J."/>
            <person name="Alm E.J."/>
        </authorList>
    </citation>
    <scope>NUCLEOTIDE SEQUENCE</scope>
    <source>
        <strain evidence="4">BIOML-A4</strain>
    </source>
</reference>
<dbReference type="EMBL" id="WKLP01000013">
    <property type="protein sequence ID" value="MRY11850.1"/>
    <property type="molecule type" value="Genomic_DNA"/>
</dbReference>
<dbReference type="AlphaFoldDB" id="A0A6G1ZD97"/>
<feature type="domain" description="DUF4906" evidence="2">
    <location>
        <begin position="259"/>
        <end position="335"/>
    </location>
</feature>
<dbReference type="InterPro" id="IPR013783">
    <property type="entry name" value="Ig-like_fold"/>
</dbReference>
<proteinExistence type="predicted"/>
<dbReference type="InterPro" id="IPR024361">
    <property type="entry name" value="BACON"/>
</dbReference>
<gene>
    <name evidence="4" type="ORF">GKE01_10250</name>
</gene>
<evidence type="ECO:0000259" key="2">
    <source>
        <dbReference type="Pfam" id="PF16249"/>
    </source>
</evidence>
<feature type="domain" description="BACON" evidence="1">
    <location>
        <begin position="588"/>
        <end position="649"/>
    </location>
</feature>
<dbReference type="Gene3D" id="2.60.40.10">
    <property type="entry name" value="Immunoglobulins"/>
    <property type="match status" value="3"/>
</dbReference>
<protein>
    <submittedName>
        <fullName evidence="4">DUF4906 domain-containing protein</fullName>
    </submittedName>
</protein>
<accession>A0A6G1ZD97</accession>
<sequence>MERIGKTGMWVWLLLLAVSCTRTEVEEKDLPPHPAKEVEAVFNLNVLANRPLQTRSITFTPEGTFEIDSIAPGITDSVATRSAVALTEGDESLISQLWVGQYDASGNRVFSQYISPVTGTTVNLRLKESGEATHHVWFVANCDDLGEIATETVLKEHIFTYTSTAEGLPENRLCGMTGMWSGVIRDNGVESIGVDMTRTVAKISFSYLIGGDGFSFKPSSVKLKSVPDKIRMEETTTQLTDVTYGEYTGESSADGATMHWYLPENRAGVVTGENAATSEKEKTGRGVSNATCIELTGTAVQGGVTYEHVTFRFFPGSTDMNDYNIKRNHYYTMSVTLKGIDVTDQRITVGTIPPIDTGGLQPMPAGKGGTTGLQVTARPGDEWTIKLPNWLSALLNDNIPVGYGANIIHQGPAKIVFKAETANPTAQQRSFSFQMNVTGEEQNIKIVQEGSTLNVGSAISLEAASGSEGQSSFTLTKGLNWRALLSDGWLSWASGDLATSGDEATGGEQILKVKAASSNPYASARTGSITVEGGEIGKDAGLKKTISVSQAESTITCPTQPVEISAEGANDASSFFTATSDLPWKTAVTEPNGWLTLTGQTTGTTTTNPQNVVFNVPVNPNSEERTGAIIVRVGDESKGPNGEITVIQKESALSVDEDKTIPAIASLDNTFIFKATKGLSWSVSEEMDWLTLLGTTDGTNNTTGSDQTITYSVLINPNESARNGNIEVKAGNISKSITVEQAGSTFSATGGEEKIATTGGTTTGSVKATSGLAWTITPETDNDITVSPTSGSGDVTLEFSASDNAGSERMGTFIVSLDANQERTITITATQTGKDTGAYIGNLQVCLTDEDSSNFGTASTNCSKSTKEGKTGWRLPTKDELIIMSNNKNTLQSMSDFTAFVGGYYRSSTVDNRYSNAHFVYNILGNSESPGFDHVIYPVRCVRNKD</sequence>
<feature type="domain" description="BACON" evidence="3">
    <location>
        <begin position="760"/>
        <end position="830"/>
    </location>
</feature>
<dbReference type="Pfam" id="PF19190">
    <property type="entry name" value="BACON_2"/>
    <property type="match status" value="1"/>
</dbReference>